<dbReference type="EMBL" id="JH993166">
    <property type="protein sequence ID" value="EKX32899.1"/>
    <property type="molecule type" value="Genomic_DNA"/>
</dbReference>
<proteinExistence type="predicted"/>
<evidence type="ECO:0000256" key="1">
    <source>
        <dbReference type="SAM" id="SignalP"/>
    </source>
</evidence>
<dbReference type="EnsemblProtists" id="EKX32899">
    <property type="protein sequence ID" value="EKX32899"/>
    <property type="gene ID" value="GUITHDRAFT_148312"/>
</dbReference>
<reference evidence="2 4" key="1">
    <citation type="journal article" date="2012" name="Nature">
        <title>Algal genomes reveal evolutionary mosaicism and the fate of nucleomorphs.</title>
        <authorList>
            <consortium name="DOE Joint Genome Institute"/>
            <person name="Curtis B.A."/>
            <person name="Tanifuji G."/>
            <person name="Burki F."/>
            <person name="Gruber A."/>
            <person name="Irimia M."/>
            <person name="Maruyama S."/>
            <person name="Arias M.C."/>
            <person name="Ball S.G."/>
            <person name="Gile G.H."/>
            <person name="Hirakawa Y."/>
            <person name="Hopkins J.F."/>
            <person name="Kuo A."/>
            <person name="Rensing S.A."/>
            <person name="Schmutz J."/>
            <person name="Symeonidi A."/>
            <person name="Elias M."/>
            <person name="Eveleigh R.J."/>
            <person name="Herman E.K."/>
            <person name="Klute M.J."/>
            <person name="Nakayama T."/>
            <person name="Obornik M."/>
            <person name="Reyes-Prieto A."/>
            <person name="Armbrust E.V."/>
            <person name="Aves S.J."/>
            <person name="Beiko R.G."/>
            <person name="Coutinho P."/>
            <person name="Dacks J.B."/>
            <person name="Durnford D.G."/>
            <person name="Fast N.M."/>
            <person name="Green B.R."/>
            <person name="Grisdale C.J."/>
            <person name="Hempel F."/>
            <person name="Henrissat B."/>
            <person name="Hoppner M.P."/>
            <person name="Ishida K."/>
            <person name="Kim E."/>
            <person name="Koreny L."/>
            <person name="Kroth P.G."/>
            <person name="Liu Y."/>
            <person name="Malik S.B."/>
            <person name="Maier U.G."/>
            <person name="McRose D."/>
            <person name="Mock T."/>
            <person name="Neilson J.A."/>
            <person name="Onodera N.T."/>
            <person name="Poole A.M."/>
            <person name="Pritham E.J."/>
            <person name="Richards T.A."/>
            <person name="Rocap G."/>
            <person name="Roy S.W."/>
            <person name="Sarai C."/>
            <person name="Schaack S."/>
            <person name="Shirato S."/>
            <person name="Slamovits C.H."/>
            <person name="Spencer D.F."/>
            <person name="Suzuki S."/>
            <person name="Worden A.Z."/>
            <person name="Zauner S."/>
            <person name="Barry K."/>
            <person name="Bell C."/>
            <person name="Bharti A.K."/>
            <person name="Crow J.A."/>
            <person name="Grimwood J."/>
            <person name="Kramer R."/>
            <person name="Lindquist E."/>
            <person name="Lucas S."/>
            <person name="Salamov A."/>
            <person name="McFadden G.I."/>
            <person name="Lane C.E."/>
            <person name="Keeling P.J."/>
            <person name="Gray M.W."/>
            <person name="Grigoriev I.V."/>
            <person name="Archibald J.M."/>
        </authorList>
    </citation>
    <scope>NUCLEOTIDE SEQUENCE</scope>
    <source>
        <strain evidence="2 4">CCMP2712</strain>
    </source>
</reference>
<dbReference type="HOGENOM" id="CLU_317496_0_0_1"/>
<dbReference type="OrthoDB" id="10622023at2759"/>
<reference evidence="3" key="3">
    <citation type="submission" date="2015-06" db="UniProtKB">
        <authorList>
            <consortium name="EnsemblProtists"/>
        </authorList>
    </citation>
    <scope>IDENTIFICATION</scope>
</reference>
<organism evidence="2">
    <name type="scientific">Guillardia theta (strain CCMP2712)</name>
    <name type="common">Cryptophyte</name>
    <dbReference type="NCBI Taxonomy" id="905079"/>
    <lineage>
        <taxon>Eukaryota</taxon>
        <taxon>Cryptophyceae</taxon>
        <taxon>Pyrenomonadales</taxon>
        <taxon>Geminigeraceae</taxon>
        <taxon>Guillardia</taxon>
    </lineage>
</organism>
<dbReference type="PaxDb" id="55529-EKX32899"/>
<reference evidence="4" key="2">
    <citation type="submission" date="2012-11" db="EMBL/GenBank/DDBJ databases">
        <authorList>
            <person name="Kuo A."/>
            <person name="Curtis B.A."/>
            <person name="Tanifuji G."/>
            <person name="Burki F."/>
            <person name="Gruber A."/>
            <person name="Irimia M."/>
            <person name="Maruyama S."/>
            <person name="Arias M.C."/>
            <person name="Ball S.G."/>
            <person name="Gile G.H."/>
            <person name="Hirakawa Y."/>
            <person name="Hopkins J.F."/>
            <person name="Rensing S.A."/>
            <person name="Schmutz J."/>
            <person name="Symeonidi A."/>
            <person name="Elias M."/>
            <person name="Eveleigh R.J."/>
            <person name="Herman E.K."/>
            <person name="Klute M.J."/>
            <person name="Nakayama T."/>
            <person name="Obornik M."/>
            <person name="Reyes-Prieto A."/>
            <person name="Armbrust E.V."/>
            <person name="Aves S.J."/>
            <person name="Beiko R.G."/>
            <person name="Coutinho P."/>
            <person name="Dacks J.B."/>
            <person name="Durnford D.G."/>
            <person name="Fast N.M."/>
            <person name="Green B.R."/>
            <person name="Grisdale C."/>
            <person name="Hempe F."/>
            <person name="Henrissat B."/>
            <person name="Hoppner M.P."/>
            <person name="Ishida K.-I."/>
            <person name="Kim E."/>
            <person name="Koreny L."/>
            <person name="Kroth P.G."/>
            <person name="Liu Y."/>
            <person name="Malik S.-B."/>
            <person name="Maier U.G."/>
            <person name="McRose D."/>
            <person name="Mock T."/>
            <person name="Neilson J.A."/>
            <person name="Onodera N.T."/>
            <person name="Poole A.M."/>
            <person name="Pritham E.J."/>
            <person name="Richards T.A."/>
            <person name="Rocap G."/>
            <person name="Roy S.W."/>
            <person name="Sarai C."/>
            <person name="Schaack S."/>
            <person name="Shirato S."/>
            <person name="Slamovits C.H."/>
            <person name="Spencer D.F."/>
            <person name="Suzuki S."/>
            <person name="Worden A.Z."/>
            <person name="Zauner S."/>
            <person name="Barry K."/>
            <person name="Bell C."/>
            <person name="Bharti A.K."/>
            <person name="Crow J.A."/>
            <person name="Grimwood J."/>
            <person name="Kramer R."/>
            <person name="Lindquist E."/>
            <person name="Lucas S."/>
            <person name="Salamov A."/>
            <person name="McFadden G.I."/>
            <person name="Lane C.E."/>
            <person name="Keeling P.J."/>
            <person name="Gray M.W."/>
            <person name="Grigoriev I.V."/>
            <person name="Archibald J.M."/>
        </authorList>
    </citation>
    <scope>NUCLEOTIDE SEQUENCE</scope>
    <source>
        <strain evidence="4">CCMP2712</strain>
    </source>
</reference>
<protein>
    <recommendedName>
        <fullName evidence="5">LysM domain-containing protein</fullName>
    </recommendedName>
</protein>
<gene>
    <name evidence="2" type="ORF">GUITHDRAFT_148312</name>
</gene>
<keyword evidence="4" id="KW-1185">Reference proteome</keyword>
<keyword evidence="1" id="KW-0732">Signal</keyword>
<evidence type="ECO:0000313" key="3">
    <source>
        <dbReference type="EnsemblProtists" id="EKX32899"/>
    </source>
</evidence>
<feature type="signal peptide" evidence="1">
    <location>
        <begin position="1"/>
        <end position="21"/>
    </location>
</feature>
<name>L1IAH4_GUITC</name>
<sequence>MQREMIRLLLLLICLIGPCHGQFRGGSLAWEVLDYEQNLVRFTLRSSWIRSSGTFVKVVNGVAVPMDGYQPVVGDVVRVLGRLTPKFLFEESFEDYLHMTVTYNTYPFGSNPNSGHYVGNWTFLGTNWIEGTSTWDIKVPSKDKTYVAELQGCCRDVLAADSNAVLARGVHDQAETPFVLRTTVSLNKIPPPLSFMPFYAPFFIATTQVNAEVYLELPFLDYNSSFKSAPSTWNHEDEAWAANVETALKEEQGNLVLQPPVMKQFSNILQQPDTMNLNTLPPLNPPKPVATTLKFTGMNVRLLRNPSSVLTLFPSNDCTGTIREQIVVGKDICPGGPIQNFSQTGVGIRESLQSILVPSGLSFALVDACEFSETPAWVLSSDNPFYFGDVLQTCNNMDGTQSCCTVTSSVASKLKGFRVVDSTSKTAPSINNMVQIQYTQVNGRYVIKLQPKNLAAGRYPITCTIASEGSTITTVEFVLAVFQKQPNNYFGQQSTMNYPQEFVTSTGFSFNASWILNSEKKFTVFDNIEASTWGSNRPVSAWTLQGSNSIWILQWPSSPCVQSTGMFFYCFTAVMQTDSHDWENLKCSLIRVVVDLAPRISVFESSRPDVDANMYSVYMGDRLELVVKAADNPQDMVEVLGLTKLDVNTGDRFRGRIRYESERVDLVGGRMSLYYPIPGFTASIPKLTEIQPHPFMSLSIGGPRNLTQALLVPYERERVVSFVPTRLHSGLNFSMCFLAIDTRGLCRPYGSGSQRCIQIHVPKCKYLLSQGSDLTRVAGLFRTNWFQLFALNPLFTTPETALATDYVVIDIGKHYTISPGETLAGVAELMGTDLQSMQFFNTELAPQREPGWMLEVVPGMQICVLPDSCKSNV</sequence>
<accession>L1IAH4</accession>
<dbReference type="RefSeq" id="XP_005819879.1">
    <property type="nucleotide sequence ID" value="XM_005819822.1"/>
</dbReference>
<evidence type="ECO:0008006" key="5">
    <source>
        <dbReference type="Google" id="ProtNLM"/>
    </source>
</evidence>
<evidence type="ECO:0000313" key="2">
    <source>
        <dbReference type="EMBL" id="EKX32899.1"/>
    </source>
</evidence>
<evidence type="ECO:0000313" key="4">
    <source>
        <dbReference type="Proteomes" id="UP000011087"/>
    </source>
</evidence>
<dbReference type="AlphaFoldDB" id="L1IAH4"/>
<dbReference type="Proteomes" id="UP000011087">
    <property type="component" value="Unassembled WGS sequence"/>
</dbReference>
<feature type="chain" id="PRO_5008769805" description="LysM domain-containing protein" evidence="1">
    <location>
        <begin position="22"/>
        <end position="873"/>
    </location>
</feature>
<dbReference type="KEGG" id="gtt:GUITHDRAFT_148312"/>
<dbReference type="GeneID" id="17289623"/>